<proteinExistence type="predicted"/>
<dbReference type="Pfam" id="PF03625">
    <property type="entry name" value="DUF302"/>
    <property type="match status" value="1"/>
</dbReference>
<dbReference type="AlphaFoldDB" id="A0A1I7NR75"/>
<dbReference type="EMBL" id="FPCH01000003">
    <property type="protein sequence ID" value="SFV37125.1"/>
    <property type="molecule type" value="Genomic_DNA"/>
</dbReference>
<dbReference type="STRING" id="51670.SAMN04488557_3006"/>
<dbReference type="OrthoDB" id="9799367at2"/>
<evidence type="ECO:0000313" key="3">
    <source>
        <dbReference type="Proteomes" id="UP000199423"/>
    </source>
</evidence>
<dbReference type="InterPro" id="IPR035923">
    <property type="entry name" value="TT1751-like_sf"/>
</dbReference>
<dbReference type="SUPFAM" id="SSF103247">
    <property type="entry name" value="TT1751-like"/>
    <property type="match status" value="1"/>
</dbReference>
<feature type="domain" description="DUF302" evidence="1">
    <location>
        <begin position="36"/>
        <end position="97"/>
    </location>
</feature>
<evidence type="ECO:0000313" key="2">
    <source>
        <dbReference type="EMBL" id="SFV37125.1"/>
    </source>
</evidence>
<organism evidence="2 3">
    <name type="scientific">Hyphomicrobium facile</name>
    <dbReference type="NCBI Taxonomy" id="51670"/>
    <lineage>
        <taxon>Bacteria</taxon>
        <taxon>Pseudomonadati</taxon>
        <taxon>Pseudomonadota</taxon>
        <taxon>Alphaproteobacteria</taxon>
        <taxon>Hyphomicrobiales</taxon>
        <taxon>Hyphomicrobiaceae</taxon>
        <taxon>Hyphomicrobium</taxon>
    </lineage>
</organism>
<dbReference type="PANTHER" id="PTHR38342:SF2">
    <property type="entry name" value="INNER MEMBRANE OR EXPORTED"/>
    <property type="match status" value="1"/>
</dbReference>
<sequence length="135" mass="14660">MVNGVATHRSHHRARETADRLAAAVSEQGQTLMARIDHAAAAKKVGLDLRPTEVLFFGNPNVGTLLMQQSQAIGLELPLKVLVWEDDKGVAWVAHIDLDWLVSQYGIASAVQPTLDKMSAMLKAVLEEATGDHNL</sequence>
<accession>A0A1I7NR75</accession>
<dbReference type="Gene3D" id="3.30.310.70">
    <property type="entry name" value="TT1751-like domain"/>
    <property type="match status" value="1"/>
</dbReference>
<gene>
    <name evidence="2" type="ORF">SAMN04488557_3006</name>
</gene>
<dbReference type="PANTHER" id="PTHR38342">
    <property type="entry name" value="SLR5037 PROTEIN"/>
    <property type="match status" value="1"/>
</dbReference>
<keyword evidence="3" id="KW-1185">Reference proteome</keyword>
<dbReference type="Proteomes" id="UP000199423">
    <property type="component" value="Unassembled WGS sequence"/>
</dbReference>
<dbReference type="InterPro" id="IPR005180">
    <property type="entry name" value="DUF302"/>
</dbReference>
<reference evidence="3" key="1">
    <citation type="submission" date="2016-10" db="EMBL/GenBank/DDBJ databases">
        <authorList>
            <person name="Varghese N."/>
            <person name="Submissions S."/>
        </authorList>
    </citation>
    <scope>NUCLEOTIDE SEQUENCE [LARGE SCALE GENOMIC DNA]</scope>
    <source>
        <strain evidence="3">DSM 1565</strain>
    </source>
</reference>
<dbReference type="CDD" id="cd14797">
    <property type="entry name" value="DUF302"/>
    <property type="match status" value="1"/>
</dbReference>
<evidence type="ECO:0000259" key="1">
    <source>
        <dbReference type="Pfam" id="PF03625"/>
    </source>
</evidence>
<name>A0A1I7NR75_9HYPH</name>
<protein>
    <submittedName>
        <fullName evidence="2">Uncharacterized conserved protein, DUF302 family</fullName>
    </submittedName>
</protein>